<protein>
    <submittedName>
        <fullName evidence="1">Uncharacterized protein</fullName>
    </submittedName>
</protein>
<dbReference type="PATRIC" id="fig|1129794.4.peg.1236"/>
<dbReference type="HOGENOM" id="CLU_3346921_0_0_6"/>
<evidence type="ECO:0000313" key="1">
    <source>
        <dbReference type="EMBL" id="AGH43353.1"/>
    </source>
</evidence>
<dbReference type="KEGG" id="gps:C427_1244"/>
<sequence length="37" mass="4550">MFLWSQFLRRYDFVQTANIEQFSIEPALPIYSIFYNT</sequence>
<evidence type="ECO:0000313" key="2">
    <source>
        <dbReference type="Proteomes" id="UP000011864"/>
    </source>
</evidence>
<proteinExistence type="predicted"/>
<organism evidence="1 2">
    <name type="scientific">Paraglaciecola psychrophila 170</name>
    <dbReference type="NCBI Taxonomy" id="1129794"/>
    <lineage>
        <taxon>Bacteria</taxon>
        <taxon>Pseudomonadati</taxon>
        <taxon>Pseudomonadota</taxon>
        <taxon>Gammaproteobacteria</taxon>
        <taxon>Alteromonadales</taxon>
        <taxon>Alteromonadaceae</taxon>
        <taxon>Paraglaciecola</taxon>
    </lineage>
</organism>
<dbReference type="STRING" id="1129794.C427_1244"/>
<name>K6Z036_9ALTE</name>
<accession>K6Z036</accession>
<dbReference type="Proteomes" id="UP000011864">
    <property type="component" value="Chromosome"/>
</dbReference>
<dbReference type="AlphaFoldDB" id="K6Z036"/>
<reference evidence="1 2" key="1">
    <citation type="journal article" date="2013" name="Genome Announc.">
        <title>Complete Genome Sequence of Glaciecola psychrophila Strain 170T.</title>
        <authorList>
            <person name="Yin J."/>
            <person name="Chen J."/>
            <person name="Liu G."/>
            <person name="Yu Y."/>
            <person name="Song L."/>
            <person name="Wang X."/>
            <person name="Qu X."/>
        </authorList>
    </citation>
    <scope>NUCLEOTIDE SEQUENCE [LARGE SCALE GENOMIC DNA]</scope>
    <source>
        <strain evidence="1 2">170</strain>
    </source>
</reference>
<gene>
    <name evidence="1" type="ORF">C427_1244</name>
</gene>
<keyword evidence="2" id="KW-1185">Reference proteome</keyword>
<dbReference type="EMBL" id="CP003837">
    <property type="protein sequence ID" value="AGH43353.1"/>
    <property type="molecule type" value="Genomic_DNA"/>
</dbReference>